<gene>
    <name evidence="10" type="primary">109540620</name>
    <name evidence="9" type="ORF">D910_07162</name>
    <name evidence="8" type="ORF">YQE_08861</name>
</gene>
<evidence type="ECO:0000313" key="10">
    <source>
        <dbReference type="EnsemblMetazoa" id="XP_019764613.1"/>
    </source>
</evidence>
<dbReference type="EMBL" id="KB741039">
    <property type="protein sequence ID" value="ENN74538.1"/>
    <property type="molecule type" value="Genomic_DNA"/>
</dbReference>
<evidence type="ECO:0000313" key="11">
    <source>
        <dbReference type="Proteomes" id="UP000019118"/>
    </source>
</evidence>
<evidence type="ECO:0008006" key="13">
    <source>
        <dbReference type="Google" id="ProtNLM"/>
    </source>
</evidence>
<keyword evidence="5 6" id="KW-0472">Membrane</keyword>
<dbReference type="GO" id="GO:0016020">
    <property type="term" value="C:membrane"/>
    <property type="evidence" value="ECO:0007669"/>
    <property type="project" value="UniProtKB-SubCell"/>
</dbReference>
<dbReference type="EMBL" id="KB632188">
    <property type="protein sequence ID" value="ERL89801.1"/>
    <property type="molecule type" value="Genomic_DNA"/>
</dbReference>
<evidence type="ECO:0000313" key="8">
    <source>
        <dbReference type="EMBL" id="ENN74538.1"/>
    </source>
</evidence>
<feature type="transmembrane region" description="Helical" evidence="6">
    <location>
        <begin position="55"/>
        <end position="75"/>
    </location>
</feature>
<evidence type="ECO:0000256" key="6">
    <source>
        <dbReference type="SAM" id="Phobius"/>
    </source>
</evidence>
<dbReference type="EnsemblMetazoa" id="XM_019909054.1">
    <property type="protein sequence ID" value="XP_019764613.1"/>
    <property type="gene ID" value="LOC109540620"/>
</dbReference>
<keyword evidence="4 6" id="KW-1133">Transmembrane helix</keyword>
<dbReference type="InterPro" id="IPR007919">
    <property type="entry name" value="UPF0220"/>
</dbReference>
<evidence type="ECO:0000256" key="3">
    <source>
        <dbReference type="ARBA" id="ARBA00022692"/>
    </source>
</evidence>
<proteinExistence type="evidence at transcript level"/>
<keyword evidence="3 6" id="KW-0812">Transmembrane</keyword>
<evidence type="ECO:0000256" key="4">
    <source>
        <dbReference type="ARBA" id="ARBA00022989"/>
    </source>
</evidence>
<dbReference type="Pfam" id="PF05255">
    <property type="entry name" value="UPF0220"/>
    <property type="match status" value="1"/>
</dbReference>
<dbReference type="KEGG" id="dpa:109540620"/>
<feature type="transmembrane region" description="Helical" evidence="6">
    <location>
        <begin position="129"/>
        <end position="149"/>
    </location>
</feature>
<name>J3JWQ5_DENPD</name>
<protein>
    <recommendedName>
        <fullName evidence="13">Transmembrane protein 50A</fullName>
    </recommendedName>
</protein>
<dbReference type="OMA" id="GYVVPQK"/>
<dbReference type="HOGENOM" id="CLU_096876_1_0_1"/>
<dbReference type="Proteomes" id="UP000030742">
    <property type="component" value="Unassembled WGS sequence"/>
</dbReference>
<dbReference type="STRING" id="77166.J3JWQ5"/>
<keyword evidence="11" id="KW-1185">Reference proteome</keyword>
<evidence type="ECO:0000313" key="9">
    <source>
        <dbReference type="EMBL" id="ERL89801.1"/>
    </source>
</evidence>
<evidence type="ECO:0000256" key="2">
    <source>
        <dbReference type="ARBA" id="ARBA00005335"/>
    </source>
</evidence>
<feature type="transmembrane region" description="Helical" evidence="6">
    <location>
        <begin position="96"/>
        <end position="117"/>
    </location>
</feature>
<reference evidence="7" key="1">
    <citation type="journal article" date="2012" name="Insect Biochem. Mol. Biol.">
        <title>Transcriptome and full-length cDNA resources for the mountain pine beetle, Dendroctonus ponderosae Hopkins, a major insect pest of pine forests.</title>
        <authorList>
            <person name="Keeling C.I."/>
            <person name="Henderson H."/>
            <person name="Li M."/>
            <person name="Yuen M."/>
            <person name="Clark E.L."/>
            <person name="Fraser J.D."/>
            <person name="Huber D.P."/>
            <person name="Liao N.Y."/>
            <person name="Roderick Docking T."/>
            <person name="Birol I."/>
            <person name="Chan S.K."/>
            <person name="Taylor G.A."/>
            <person name="Palmquist D."/>
            <person name="Jones S.J."/>
            <person name="Bohlmann J."/>
        </authorList>
    </citation>
    <scope>NUCLEOTIDE SEQUENCE</scope>
    <source>
        <tissue evidence="7">Whole teneral adults of undetermined sex</tissue>
    </source>
</reference>
<dbReference type="Proteomes" id="UP000019118">
    <property type="component" value="Unassembled WGS sequence"/>
</dbReference>
<feature type="transmembrane region" description="Helical" evidence="6">
    <location>
        <begin position="25"/>
        <end position="43"/>
    </location>
</feature>
<evidence type="ECO:0000256" key="5">
    <source>
        <dbReference type="ARBA" id="ARBA00023136"/>
    </source>
</evidence>
<evidence type="ECO:0000313" key="12">
    <source>
        <dbReference type="Proteomes" id="UP000030742"/>
    </source>
</evidence>
<reference evidence="10" key="3">
    <citation type="submission" date="2024-08" db="UniProtKB">
        <authorList>
            <consortium name="EnsemblMetazoa"/>
        </authorList>
    </citation>
    <scope>IDENTIFICATION</scope>
</reference>
<comment type="subcellular location">
    <subcellularLocation>
        <location evidence="1">Membrane</location>
        <topology evidence="1">Multi-pass membrane protein</topology>
    </subcellularLocation>
</comment>
<organism evidence="7">
    <name type="scientific">Dendroctonus ponderosae</name>
    <name type="common">Mountain pine beetle</name>
    <dbReference type="NCBI Taxonomy" id="77166"/>
    <lineage>
        <taxon>Eukaryota</taxon>
        <taxon>Metazoa</taxon>
        <taxon>Ecdysozoa</taxon>
        <taxon>Arthropoda</taxon>
        <taxon>Hexapoda</taxon>
        <taxon>Insecta</taxon>
        <taxon>Pterygota</taxon>
        <taxon>Neoptera</taxon>
        <taxon>Endopterygota</taxon>
        <taxon>Coleoptera</taxon>
        <taxon>Polyphaga</taxon>
        <taxon>Cucujiformia</taxon>
        <taxon>Curculionidae</taxon>
        <taxon>Scolytinae</taxon>
        <taxon>Dendroctonus</taxon>
    </lineage>
</organism>
<dbReference type="PANTHER" id="PTHR13180">
    <property type="entry name" value="SMALL MEMBRANE PROTEIN-RELATED"/>
    <property type="match status" value="1"/>
</dbReference>
<evidence type="ECO:0000256" key="1">
    <source>
        <dbReference type="ARBA" id="ARBA00004141"/>
    </source>
</evidence>
<evidence type="ECO:0000313" key="7">
    <source>
        <dbReference type="EMBL" id="AEE62635.1"/>
    </source>
</evidence>
<reference evidence="11 12" key="2">
    <citation type="journal article" date="2013" name="Genome Biol.">
        <title>Draft genome of the mountain pine beetle, Dendroctonus ponderosae Hopkins, a major forest pest.</title>
        <authorList>
            <person name="Keeling C.I."/>
            <person name="Yuen M.M."/>
            <person name="Liao N.Y."/>
            <person name="Docking T.R."/>
            <person name="Chan S.K."/>
            <person name="Taylor G.A."/>
            <person name="Palmquist D.L."/>
            <person name="Jackman S.D."/>
            <person name="Nguyen A."/>
            <person name="Li M."/>
            <person name="Henderson H."/>
            <person name="Janes J.K."/>
            <person name="Zhao Y."/>
            <person name="Pandoh P."/>
            <person name="Moore R."/>
            <person name="Sperling F.A."/>
            <person name="Huber D.P."/>
            <person name="Birol I."/>
            <person name="Jones S.J."/>
            <person name="Bohlmann J."/>
        </authorList>
    </citation>
    <scope>NUCLEOTIDE SEQUENCE</scope>
</reference>
<dbReference type="AlphaFoldDB" id="J3JWQ5"/>
<comment type="similarity">
    <text evidence="2">Belongs to the UPF0220 family.</text>
</comment>
<accession>J3JWQ5</accession>
<dbReference type="EMBL" id="BT127673">
    <property type="protein sequence ID" value="AEE62635.1"/>
    <property type="molecule type" value="mRNA"/>
</dbReference>
<dbReference type="OrthoDB" id="268928at2759"/>
<sequence length="155" mass="16899">MGIMDCFSNVNMPGCLWFEGNRKNAYASMVAGLLFFTGWWIIIDSETVHPGQIPAGYWMCGVAGTVSLIMVNSVSNALMRGDSYDGGCMGTRGARVWIFLGFVMGFAAVIASCSIMLTVYTNRDLKSPGVALFLQNTLICIASILFKFGRSEDVY</sequence>